<dbReference type="GO" id="GO:0016020">
    <property type="term" value="C:membrane"/>
    <property type="evidence" value="ECO:0007669"/>
    <property type="project" value="UniProtKB-SubCell"/>
</dbReference>
<reference evidence="4 5" key="1">
    <citation type="journal article" date="2018" name="Sci. Data">
        <title>The draft genome sequence of cork oak.</title>
        <authorList>
            <person name="Ramos A.M."/>
            <person name="Usie A."/>
            <person name="Barbosa P."/>
            <person name="Barros P.M."/>
            <person name="Capote T."/>
            <person name="Chaves I."/>
            <person name="Simoes F."/>
            <person name="Abreu I."/>
            <person name="Carrasquinho I."/>
            <person name="Faro C."/>
            <person name="Guimaraes J.B."/>
            <person name="Mendonca D."/>
            <person name="Nobrega F."/>
            <person name="Rodrigues L."/>
            <person name="Saibo N.J.M."/>
            <person name="Varela M.C."/>
            <person name="Egas C."/>
            <person name="Matos J."/>
            <person name="Miguel C.M."/>
            <person name="Oliveira M.M."/>
            <person name="Ricardo C.P."/>
            <person name="Goncalves S."/>
        </authorList>
    </citation>
    <scope>NUCLEOTIDE SEQUENCE [LARGE SCALE GENOMIC DNA]</scope>
    <source>
        <strain evidence="5">cv. HL8</strain>
    </source>
</reference>
<name>A0AAW0LPG6_QUESU</name>
<feature type="transmembrane region" description="Helical" evidence="3">
    <location>
        <begin position="85"/>
        <end position="103"/>
    </location>
</feature>
<dbReference type="PANTHER" id="PTHR45651:SF5">
    <property type="entry name" value="CYCLIC NUCLEOTIDE-GATED ION CHANNEL 1"/>
    <property type="match status" value="1"/>
</dbReference>
<feature type="region of interest" description="Disordered" evidence="2">
    <location>
        <begin position="1"/>
        <end position="37"/>
    </location>
</feature>
<sequence length="156" mass="17514">MEKSKKKSTFDSVLKINGIPSVGDQPSKESGPRPRKIVLDPQGQDLPTWNKIFVLSCVISIALDPLFFYILVIDDKDKCLDLDETLMIIACVLHSLFDVFYILHISLQFRAAFIAPSRVFGRGVLINDPVAIAKIYLSTYFLIDILSILPLPQVCM</sequence>
<keyword evidence="5" id="KW-1185">Reference proteome</keyword>
<gene>
    <name evidence="4" type="primary">CNGC1_12</name>
    <name evidence="4" type="ORF">CFP56_037414</name>
</gene>
<keyword evidence="1" id="KW-0406">Ion transport</keyword>
<evidence type="ECO:0000256" key="1">
    <source>
        <dbReference type="ARBA" id="ARBA00023303"/>
    </source>
</evidence>
<evidence type="ECO:0000313" key="5">
    <source>
        <dbReference type="Proteomes" id="UP000237347"/>
    </source>
</evidence>
<dbReference type="Proteomes" id="UP000237347">
    <property type="component" value="Unassembled WGS sequence"/>
</dbReference>
<dbReference type="GO" id="GO:0034220">
    <property type="term" value="P:monoatomic ion transmembrane transport"/>
    <property type="evidence" value="ECO:0007669"/>
    <property type="project" value="UniProtKB-KW"/>
</dbReference>
<keyword evidence="3" id="KW-0812">Transmembrane</keyword>
<evidence type="ECO:0000256" key="3">
    <source>
        <dbReference type="SAM" id="Phobius"/>
    </source>
</evidence>
<accession>A0AAW0LPG6</accession>
<evidence type="ECO:0000313" key="4">
    <source>
        <dbReference type="EMBL" id="KAK7852982.1"/>
    </source>
</evidence>
<comment type="caution">
    <text evidence="4">The sequence shown here is derived from an EMBL/GenBank/DDBJ whole genome shotgun (WGS) entry which is preliminary data.</text>
</comment>
<organism evidence="4 5">
    <name type="scientific">Quercus suber</name>
    <name type="common">Cork oak</name>
    <dbReference type="NCBI Taxonomy" id="58331"/>
    <lineage>
        <taxon>Eukaryota</taxon>
        <taxon>Viridiplantae</taxon>
        <taxon>Streptophyta</taxon>
        <taxon>Embryophyta</taxon>
        <taxon>Tracheophyta</taxon>
        <taxon>Spermatophyta</taxon>
        <taxon>Magnoliopsida</taxon>
        <taxon>eudicotyledons</taxon>
        <taxon>Gunneridae</taxon>
        <taxon>Pentapetalae</taxon>
        <taxon>rosids</taxon>
        <taxon>fabids</taxon>
        <taxon>Fagales</taxon>
        <taxon>Fagaceae</taxon>
        <taxon>Quercus</taxon>
    </lineage>
</organism>
<dbReference type="SUPFAM" id="SSF81324">
    <property type="entry name" value="Voltage-gated potassium channels"/>
    <property type="match status" value="1"/>
</dbReference>
<keyword evidence="3" id="KW-1133">Transmembrane helix</keyword>
<dbReference type="PANTHER" id="PTHR45651">
    <property type="entry name" value="CYCLIC NUCLEOTIDE-GATED ION CHANNEL 15-RELATED-RELATED"/>
    <property type="match status" value="1"/>
</dbReference>
<keyword evidence="3" id="KW-0472">Membrane</keyword>
<keyword evidence="1" id="KW-0813">Transport</keyword>
<protein>
    <submittedName>
        <fullName evidence="4">Cyclic nucleotide-gated ion channel 1</fullName>
    </submittedName>
</protein>
<dbReference type="EMBL" id="PKMF04000070">
    <property type="protein sequence ID" value="KAK7852982.1"/>
    <property type="molecule type" value="Genomic_DNA"/>
</dbReference>
<proteinExistence type="predicted"/>
<feature type="transmembrane region" description="Helical" evidence="3">
    <location>
        <begin position="52"/>
        <end position="73"/>
    </location>
</feature>
<keyword evidence="1" id="KW-0407">Ion channel</keyword>
<evidence type="ECO:0000256" key="2">
    <source>
        <dbReference type="SAM" id="MobiDB-lite"/>
    </source>
</evidence>
<dbReference type="AlphaFoldDB" id="A0AAW0LPG6"/>